<dbReference type="InterPro" id="IPR002509">
    <property type="entry name" value="NODB_dom"/>
</dbReference>
<keyword evidence="7" id="KW-1185">Reference proteome</keyword>
<dbReference type="OrthoDB" id="9787041at2"/>
<dbReference type="EMBL" id="PPCN01000001">
    <property type="protein sequence ID" value="POF33600.1"/>
    <property type="molecule type" value="Genomic_DNA"/>
</dbReference>
<dbReference type="PROSITE" id="PS51677">
    <property type="entry name" value="NODB"/>
    <property type="match status" value="1"/>
</dbReference>
<evidence type="ECO:0000313" key="6">
    <source>
        <dbReference type="EMBL" id="POF33600.1"/>
    </source>
</evidence>
<evidence type="ECO:0000259" key="5">
    <source>
        <dbReference type="PROSITE" id="PS51677"/>
    </source>
</evidence>
<dbReference type="InterPro" id="IPR011330">
    <property type="entry name" value="Glyco_hydro/deAcase_b/a-brl"/>
</dbReference>
<dbReference type="GO" id="GO:0005975">
    <property type="term" value="P:carbohydrate metabolic process"/>
    <property type="evidence" value="ECO:0007669"/>
    <property type="project" value="InterPro"/>
</dbReference>
<evidence type="ECO:0000256" key="3">
    <source>
        <dbReference type="ARBA" id="ARBA00020071"/>
    </source>
</evidence>
<name>A0A2S3V161_9HYPH</name>
<evidence type="ECO:0000256" key="2">
    <source>
        <dbReference type="ARBA" id="ARBA00010973"/>
    </source>
</evidence>
<dbReference type="Gene3D" id="3.20.20.370">
    <property type="entry name" value="Glycoside hydrolase/deacetylase"/>
    <property type="match status" value="1"/>
</dbReference>
<comment type="caution">
    <text evidence="6">The sequence shown here is derived from an EMBL/GenBank/DDBJ whole genome shotgun (WGS) entry which is preliminary data.</text>
</comment>
<dbReference type="Pfam" id="PF01522">
    <property type="entry name" value="Polysacc_deac_1"/>
    <property type="match status" value="1"/>
</dbReference>
<dbReference type="SUPFAM" id="SSF88713">
    <property type="entry name" value="Glycoside hydrolase/deacetylase"/>
    <property type="match status" value="1"/>
</dbReference>
<dbReference type="GO" id="GO:0016810">
    <property type="term" value="F:hydrolase activity, acting on carbon-nitrogen (but not peptide) bonds"/>
    <property type="evidence" value="ECO:0007669"/>
    <property type="project" value="InterPro"/>
</dbReference>
<accession>A0A2S3V161</accession>
<evidence type="ECO:0000256" key="4">
    <source>
        <dbReference type="ARBA" id="ARBA00032976"/>
    </source>
</evidence>
<gene>
    <name evidence="6" type="ORF">CLV41_10148</name>
</gene>
<evidence type="ECO:0000313" key="7">
    <source>
        <dbReference type="Proteomes" id="UP000236959"/>
    </source>
</evidence>
<evidence type="ECO:0000256" key="1">
    <source>
        <dbReference type="ARBA" id="ARBA00003236"/>
    </source>
</evidence>
<comment type="function">
    <text evidence="1">Is involved in generating a small heat-stable compound (Nod), an acylated oligomer of N-acetylglucosamine, that stimulates mitosis in various plant protoplasts.</text>
</comment>
<organism evidence="6 7">
    <name type="scientific">Roseibium marinum</name>
    <dbReference type="NCBI Taxonomy" id="281252"/>
    <lineage>
        <taxon>Bacteria</taxon>
        <taxon>Pseudomonadati</taxon>
        <taxon>Pseudomonadota</taxon>
        <taxon>Alphaproteobacteria</taxon>
        <taxon>Hyphomicrobiales</taxon>
        <taxon>Stappiaceae</taxon>
        <taxon>Roseibium</taxon>
    </lineage>
</organism>
<protein>
    <recommendedName>
        <fullName evidence="3">Chitooligosaccharide deacetylase</fullName>
    </recommendedName>
    <alternativeName>
        <fullName evidence="4">Nodulation protein B</fullName>
    </alternativeName>
</protein>
<dbReference type="Proteomes" id="UP000236959">
    <property type="component" value="Unassembled WGS sequence"/>
</dbReference>
<dbReference type="PANTHER" id="PTHR43123">
    <property type="entry name" value="POLYSACCHARIDE DEACETYLASE-RELATED"/>
    <property type="match status" value="1"/>
</dbReference>
<dbReference type="AlphaFoldDB" id="A0A2S3V161"/>
<feature type="domain" description="NodB homology" evidence="5">
    <location>
        <begin position="65"/>
        <end position="283"/>
    </location>
</feature>
<sequence length="303" mass="34037">MSFYQRDYLGYGASPPRVVWPGAARVAVSLVINVEEGSEFSIRRGDAVNERIYDMTAEPFRHPDIAMESHFDYGPRVGYRRIVRLLAKHGVQATLSATGETARLYPWMFEDAVGRGHEIAAHGWRWEGHQGLSGDDERDRIRKTVEALHEAAGTPPVGWHTRTSASPRTRDLLIEHGGFLYDSDAYDDELPRVVRTDKGPHVIMPYALDTNDMRFQLPNGFRDGAEFARYLCAAYDWLWEEGGETPTMMSVGLHLRIVSRPARIGGLAAFLDHVAARGGAWFATRRDIARHWLKTTEGGEGNS</sequence>
<dbReference type="RefSeq" id="WP_103220292.1">
    <property type="nucleotide sequence ID" value="NZ_PPCN01000001.1"/>
</dbReference>
<proteinExistence type="inferred from homology"/>
<reference evidence="6 7" key="1">
    <citation type="submission" date="2018-01" db="EMBL/GenBank/DDBJ databases">
        <title>Genomic Encyclopedia of Archaeal and Bacterial Type Strains, Phase II (KMG-II): from individual species to whole genera.</title>
        <authorList>
            <person name="Goeker M."/>
        </authorList>
    </citation>
    <scope>NUCLEOTIDE SEQUENCE [LARGE SCALE GENOMIC DNA]</scope>
    <source>
        <strain evidence="6 7">DSM 17023</strain>
    </source>
</reference>
<dbReference type="PANTHER" id="PTHR43123:SF4">
    <property type="entry name" value="POLYSACCHARIDE DEACETYLASE"/>
    <property type="match status" value="1"/>
</dbReference>
<comment type="similarity">
    <text evidence="2">Belongs to the polysaccharide deacetylase family.</text>
</comment>